<sequence>MAQGSELDILNARMQEHLQQNVLPHLTEEERRTFQKRYLKDTIFNLDCFDPFIHNLVGNFNASASALVAILAQALFGRAELMKWQWFREAYKDHGGRLDAAPKEPPLEFEELRASIFGETSSYKRPRETTKIETSGHSTDELLQSICAKVEEMNESETRQQKELESLFSALAEPYPGLRGLLCGVRHSFRDRDDRCAERQALISATIEYIKEIEPGQNS</sequence>
<dbReference type="KEGG" id="amus:LMH87_002816"/>
<proteinExistence type="predicted"/>
<evidence type="ECO:0000313" key="1">
    <source>
        <dbReference type="EMBL" id="KAJ4148341.1"/>
    </source>
</evidence>
<gene>
    <name evidence="1" type="ORF">LMH87_002816</name>
</gene>
<dbReference type="AlphaFoldDB" id="A0A9W8UHE3"/>
<organism evidence="1 2">
    <name type="scientific">Akanthomyces muscarius</name>
    <name type="common">Entomopathogenic fungus</name>
    <name type="synonym">Lecanicillium muscarium</name>
    <dbReference type="NCBI Taxonomy" id="2231603"/>
    <lineage>
        <taxon>Eukaryota</taxon>
        <taxon>Fungi</taxon>
        <taxon>Dikarya</taxon>
        <taxon>Ascomycota</taxon>
        <taxon>Pezizomycotina</taxon>
        <taxon>Sordariomycetes</taxon>
        <taxon>Hypocreomycetidae</taxon>
        <taxon>Hypocreales</taxon>
        <taxon>Cordycipitaceae</taxon>
        <taxon>Akanthomyces</taxon>
    </lineage>
</organism>
<protein>
    <submittedName>
        <fullName evidence="1">Uncharacterized protein</fullName>
    </submittedName>
</protein>
<dbReference type="GeneID" id="80889975"/>
<accession>A0A9W8UHE3</accession>
<dbReference type="EMBL" id="JAJHUN010000010">
    <property type="protein sequence ID" value="KAJ4148341.1"/>
    <property type="molecule type" value="Genomic_DNA"/>
</dbReference>
<keyword evidence="2" id="KW-1185">Reference proteome</keyword>
<comment type="caution">
    <text evidence="1">The sequence shown here is derived from an EMBL/GenBank/DDBJ whole genome shotgun (WGS) entry which is preliminary data.</text>
</comment>
<dbReference type="RefSeq" id="XP_056051282.1">
    <property type="nucleotide sequence ID" value="XM_056194334.1"/>
</dbReference>
<evidence type="ECO:0000313" key="2">
    <source>
        <dbReference type="Proteomes" id="UP001144673"/>
    </source>
</evidence>
<dbReference type="Proteomes" id="UP001144673">
    <property type="component" value="Chromosome 3"/>
</dbReference>
<name>A0A9W8UHE3_AKAMU</name>
<reference evidence="1" key="1">
    <citation type="journal article" date="2023" name="Access Microbiol">
        <title>De-novo genome assembly for Akanthomyces muscarius, a biocontrol agent of insect agricultural pests.</title>
        <authorList>
            <person name="Erdos Z."/>
            <person name="Studholme D.J."/>
            <person name="Raymond B."/>
            <person name="Sharma M."/>
        </authorList>
    </citation>
    <scope>NUCLEOTIDE SEQUENCE</scope>
    <source>
        <strain evidence="1">Ve6</strain>
    </source>
</reference>